<dbReference type="Pfam" id="PF11468">
    <property type="entry name" value="PTase_Orf2"/>
    <property type="match status" value="1"/>
</dbReference>
<organism evidence="2 3">
    <name type="scientific">Streptomyces niphimycinicus</name>
    <dbReference type="NCBI Taxonomy" id="2842201"/>
    <lineage>
        <taxon>Bacteria</taxon>
        <taxon>Bacillati</taxon>
        <taxon>Actinomycetota</taxon>
        <taxon>Actinomycetes</taxon>
        <taxon>Kitasatosporales</taxon>
        <taxon>Streptomycetaceae</taxon>
        <taxon>Streptomyces</taxon>
    </lineage>
</organism>
<accession>A0ABS6CT87</accession>
<dbReference type="Proteomes" id="UP000720508">
    <property type="component" value="Unassembled WGS sequence"/>
</dbReference>
<dbReference type="InterPro" id="IPR020965">
    <property type="entry name" value="Prenyltransferase_CloQ"/>
</dbReference>
<feature type="region of interest" description="Disordered" evidence="1">
    <location>
        <begin position="1"/>
        <end position="28"/>
    </location>
</feature>
<reference evidence="2 3" key="1">
    <citation type="submission" date="2021-06" db="EMBL/GenBank/DDBJ databases">
        <authorList>
            <person name="Pan X."/>
        </authorList>
    </citation>
    <scope>NUCLEOTIDE SEQUENCE [LARGE SCALE GENOMIC DNA]</scope>
    <source>
        <strain evidence="2 3">4503</strain>
    </source>
</reference>
<dbReference type="EMBL" id="JAHLEM010000709">
    <property type="protein sequence ID" value="MBU3870172.1"/>
    <property type="molecule type" value="Genomic_DNA"/>
</dbReference>
<gene>
    <name evidence="2" type="ORF">KN815_40825</name>
</gene>
<proteinExistence type="predicted"/>
<dbReference type="RefSeq" id="WP_216346847.1">
    <property type="nucleotide sequence ID" value="NZ_JAHLEM010000709.1"/>
</dbReference>
<evidence type="ECO:0000256" key="1">
    <source>
        <dbReference type="SAM" id="MobiDB-lite"/>
    </source>
</evidence>
<evidence type="ECO:0000313" key="2">
    <source>
        <dbReference type="EMBL" id="MBU3870172.1"/>
    </source>
</evidence>
<evidence type="ECO:0000313" key="3">
    <source>
        <dbReference type="Proteomes" id="UP000720508"/>
    </source>
</evidence>
<keyword evidence="3" id="KW-1185">Reference proteome</keyword>
<name>A0ABS6CT87_9ACTN</name>
<protein>
    <submittedName>
        <fullName evidence="2">Uncharacterized protein</fullName>
    </submittedName>
</protein>
<feature type="compositionally biased region" description="Low complexity" evidence="1">
    <location>
        <begin position="1"/>
        <end position="13"/>
    </location>
</feature>
<sequence length="103" mass="11151">MSRPCRACRPARAWCGQGSSRTPAHGRRPAVGASLTAFFDATPSYDPEEMNAVAWSFGAKGGTYLKAERSYCGDVVSLIKGWNTFFSQSDTTDPVLSQRGANR</sequence>
<comment type="caution">
    <text evidence="2">The sequence shown here is derived from an EMBL/GenBank/DDBJ whole genome shotgun (WGS) entry which is preliminary data.</text>
</comment>